<dbReference type="AlphaFoldDB" id="A0A5P8E8V2"/>
<evidence type="ECO:0000259" key="2">
    <source>
        <dbReference type="Pfam" id="PF13568"/>
    </source>
</evidence>
<evidence type="ECO:0000313" key="3">
    <source>
        <dbReference type="EMBL" id="QFQ13374.1"/>
    </source>
</evidence>
<dbReference type="Gene3D" id="2.40.160.20">
    <property type="match status" value="1"/>
</dbReference>
<dbReference type="KEGG" id="alq:C7Y71_010325"/>
<reference evidence="3 4" key="1">
    <citation type="submission" date="2018-11" db="EMBL/GenBank/DDBJ databases">
        <authorList>
            <person name="Na S.W."/>
            <person name="Baik M."/>
        </authorList>
    </citation>
    <scope>NUCLEOTIDE SEQUENCE [LARGE SCALE GENOMIC DNA]</scope>
    <source>
        <strain evidence="3 4">E39</strain>
    </source>
</reference>
<keyword evidence="4" id="KW-1185">Reference proteome</keyword>
<organism evidence="3 4">
    <name type="scientific">Pseudoprevotella muciniphila</name>
    <dbReference type="NCBI Taxonomy" id="2133944"/>
    <lineage>
        <taxon>Bacteria</taxon>
        <taxon>Pseudomonadati</taxon>
        <taxon>Bacteroidota</taxon>
        <taxon>Bacteroidia</taxon>
        <taxon>Bacteroidales</taxon>
        <taxon>Prevotellaceae</taxon>
        <taxon>Pseudoprevotella</taxon>
    </lineage>
</organism>
<name>A0A5P8E8V2_9BACT</name>
<dbReference type="Pfam" id="PF13568">
    <property type="entry name" value="OMP_b-brl_2"/>
    <property type="match status" value="1"/>
</dbReference>
<dbReference type="EMBL" id="CP033459">
    <property type="protein sequence ID" value="QFQ13374.1"/>
    <property type="molecule type" value="Genomic_DNA"/>
</dbReference>
<dbReference type="InterPro" id="IPR025665">
    <property type="entry name" value="Beta-barrel_OMP_2"/>
</dbReference>
<protein>
    <submittedName>
        <fullName evidence="3">PorT family protein</fullName>
    </submittedName>
</protein>
<feature type="signal peptide" evidence="1">
    <location>
        <begin position="1"/>
        <end position="23"/>
    </location>
</feature>
<feature type="domain" description="Outer membrane protein beta-barrel" evidence="2">
    <location>
        <begin position="22"/>
        <end position="204"/>
    </location>
</feature>
<evidence type="ECO:0000313" key="4">
    <source>
        <dbReference type="Proteomes" id="UP000249375"/>
    </source>
</evidence>
<evidence type="ECO:0000256" key="1">
    <source>
        <dbReference type="SAM" id="SignalP"/>
    </source>
</evidence>
<gene>
    <name evidence="3" type="ORF">C7Y71_010325</name>
</gene>
<dbReference type="RefSeq" id="WP_111897605.1">
    <property type="nucleotide sequence ID" value="NZ_CP033459.1"/>
</dbReference>
<dbReference type="OrthoDB" id="1467485at2"/>
<keyword evidence="1" id="KW-0732">Signal</keyword>
<sequence length="238" mass="27066">MTHIRKVFVLMLLMLIGAGTTFAQERKLQNKPYIDQRRLHYGFFIGMHDQGLSLENAGAIDPATGKQWTVKNDHANFGFHVGVLGELKLHENLALRVVPTLYFGSKHFEFFDQSTGEKQSQDMKSTYISVPVHLKVTAPRWNNYRPYVVGGVNMAYDLTTGKHTLLRTNAFNPMVEVGLGCDFYLPFFKLIPELKFSFGLGNVLDKKRDDLMESSDIIYTNAVNKATTNMVTLTLYFE</sequence>
<accession>A0A5P8E8V2</accession>
<proteinExistence type="predicted"/>
<feature type="chain" id="PRO_5024274761" evidence="1">
    <location>
        <begin position="24"/>
        <end position="238"/>
    </location>
</feature>
<dbReference type="Proteomes" id="UP000249375">
    <property type="component" value="Chromosome"/>
</dbReference>